<accession>A0A154WG79</accession>
<dbReference type="AlphaFoldDB" id="A0A154WG79"/>
<proteinExistence type="predicted"/>
<dbReference type="EMBL" id="LPXN01000018">
    <property type="protein sequence ID" value="KZD12528.1"/>
    <property type="molecule type" value="Genomic_DNA"/>
</dbReference>
<sequence length="146" mass="16217">MTGVIVVRRKLPAVSRGKPLLDRSTRDRLLAEAAEGESDQALAEEYGLSEAQVRKLRHNHRHRLAELRQRAEEQAAEPGDVPPPLRLAFRTLGDRTAALRHGAFLLDGRPADLRRIVAAANRIRQAEGAAPIRYPGVLPLIERACR</sequence>
<organism evidence="1 2">
    <name type="scientific">Oceanibaculum pacificum</name>
    <dbReference type="NCBI Taxonomy" id="580166"/>
    <lineage>
        <taxon>Bacteria</taxon>
        <taxon>Pseudomonadati</taxon>
        <taxon>Pseudomonadota</taxon>
        <taxon>Alphaproteobacteria</taxon>
        <taxon>Rhodospirillales</taxon>
        <taxon>Oceanibaculaceae</taxon>
        <taxon>Oceanibaculum</taxon>
    </lineage>
</organism>
<evidence type="ECO:0000313" key="1">
    <source>
        <dbReference type="EMBL" id="KZD12528.1"/>
    </source>
</evidence>
<gene>
    <name evidence="1" type="ORF">AUP43_16070</name>
</gene>
<name>A0A154WG79_9PROT</name>
<comment type="caution">
    <text evidence="1">The sequence shown here is derived from an EMBL/GenBank/DDBJ whole genome shotgun (WGS) entry which is preliminary data.</text>
</comment>
<keyword evidence="2" id="KW-1185">Reference proteome</keyword>
<protein>
    <submittedName>
        <fullName evidence="1">Uncharacterized protein</fullName>
    </submittedName>
</protein>
<reference evidence="1 2" key="1">
    <citation type="submission" date="2015-12" db="EMBL/GenBank/DDBJ databases">
        <title>Genome sequence of Oceanibaculum pacificum MCCC 1A02656.</title>
        <authorList>
            <person name="Lu L."/>
            <person name="Lai Q."/>
            <person name="Shao Z."/>
            <person name="Qian P."/>
        </authorList>
    </citation>
    <scope>NUCLEOTIDE SEQUENCE [LARGE SCALE GENOMIC DNA]</scope>
    <source>
        <strain evidence="1 2">MCCC 1A02656</strain>
    </source>
</reference>
<dbReference type="STRING" id="580166.AUP43_16070"/>
<dbReference type="Proteomes" id="UP000076400">
    <property type="component" value="Unassembled WGS sequence"/>
</dbReference>
<dbReference type="Gene3D" id="1.10.10.60">
    <property type="entry name" value="Homeodomain-like"/>
    <property type="match status" value="1"/>
</dbReference>
<evidence type="ECO:0000313" key="2">
    <source>
        <dbReference type="Proteomes" id="UP000076400"/>
    </source>
</evidence>